<comment type="caution">
    <text evidence="1">The sequence shown here is derived from an EMBL/GenBank/DDBJ whole genome shotgun (WGS) entry which is preliminary data.</text>
</comment>
<keyword evidence="2" id="KW-1185">Reference proteome</keyword>
<dbReference type="RefSeq" id="WP_210791765.1">
    <property type="nucleotide sequence ID" value="NZ_JAGPXB010000020.1"/>
</dbReference>
<reference evidence="1 2" key="1">
    <citation type="submission" date="2021-04" db="EMBL/GenBank/DDBJ databases">
        <title>Description of novel Flavobacterium sp. F-328.</title>
        <authorList>
            <person name="Saticioglu I.B."/>
        </authorList>
    </citation>
    <scope>NUCLEOTIDE SEQUENCE [LARGE SCALE GENOMIC DNA]</scope>
    <source>
        <strain evidence="1 2">F-328</strain>
    </source>
</reference>
<sequence length="78" mass="9229">MAVQICPKCKTDNFSWNIDVSETTLTKWSCLHCKYIAVENETDERKCLRCNQKTETKLKDKIEEFWWCSNCNSTTKVE</sequence>
<protein>
    <recommendedName>
        <fullName evidence="3">RanBP2-type domain-containing protein</fullName>
    </recommendedName>
</protein>
<dbReference type="Proteomes" id="UP000679008">
    <property type="component" value="Unassembled WGS sequence"/>
</dbReference>
<name>A0ABS5D7H8_9FLAO</name>
<accession>A0ABS5D7H8</accession>
<proteinExistence type="predicted"/>
<gene>
    <name evidence="1" type="ORF">KBJ98_14640</name>
</gene>
<evidence type="ECO:0000313" key="1">
    <source>
        <dbReference type="EMBL" id="MBQ0909948.1"/>
    </source>
</evidence>
<dbReference type="EMBL" id="JAGPXB010000020">
    <property type="protein sequence ID" value="MBQ0909948.1"/>
    <property type="molecule type" value="Genomic_DNA"/>
</dbReference>
<evidence type="ECO:0000313" key="2">
    <source>
        <dbReference type="Proteomes" id="UP000679008"/>
    </source>
</evidence>
<evidence type="ECO:0008006" key="3">
    <source>
        <dbReference type="Google" id="ProtNLM"/>
    </source>
</evidence>
<organism evidence="1 2">
    <name type="scientific">Flavobacterium erciyesense</name>
    <dbReference type="NCBI Taxonomy" id="2825842"/>
    <lineage>
        <taxon>Bacteria</taxon>
        <taxon>Pseudomonadati</taxon>
        <taxon>Bacteroidota</taxon>
        <taxon>Flavobacteriia</taxon>
        <taxon>Flavobacteriales</taxon>
        <taxon>Flavobacteriaceae</taxon>
        <taxon>Flavobacterium</taxon>
    </lineage>
</organism>